<evidence type="ECO:0000256" key="2">
    <source>
        <dbReference type="ARBA" id="ARBA00022630"/>
    </source>
</evidence>
<dbReference type="InterPro" id="IPR036188">
    <property type="entry name" value="FAD/NAD-bd_sf"/>
</dbReference>
<proteinExistence type="predicted"/>
<gene>
    <name evidence="7" type="primary">hcaD</name>
    <name evidence="7" type="ORF">Maq22A_1p34670</name>
</gene>
<feature type="domain" description="Reductase C-terminal" evidence="6">
    <location>
        <begin position="338"/>
        <end position="408"/>
    </location>
</feature>
<dbReference type="KEGG" id="maqu:Maq22A_1p34670"/>
<dbReference type="GO" id="GO:0016651">
    <property type="term" value="F:oxidoreductase activity, acting on NAD(P)H"/>
    <property type="evidence" value="ECO:0007669"/>
    <property type="project" value="TreeGrafter"/>
</dbReference>
<dbReference type="Pfam" id="PF14759">
    <property type="entry name" value="Reductase_C"/>
    <property type="match status" value="1"/>
</dbReference>
<keyword evidence="2" id="KW-0285">Flavoprotein</keyword>
<reference evidence="7 8" key="1">
    <citation type="journal article" date="2015" name="Genome Announc.">
        <title>Complete Genome Sequence of Methylobacterium aquaticum Strain 22A, Isolated from Racomitrium japonicum Moss.</title>
        <authorList>
            <person name="Tani A."/>
            <person name="Ogura Y."/>
            <person name="Hayashi T."/>
            <person name="Kimbara K."/>
        </authorList>
    </citation>
    <scope>NUCLEOTIDE SEQUENCE [LARGE SCALE GENOMIC DNA]</scope>
    <source>
        <strain evidence="7 8">MA-22A</strain>
        <plasmid evidence="8">Plasmid pMaq22A_1p DNA</plasmid>
    </source>
</reference>
<dbReference type="PANTHER" id="PTHR43557:SF2">
    <property type="entry name" value="RIESKE DOMAIN-CONTAINING PROTEIN-RELATED"/>
    <property type="match status" value="1"/>
</dbReference>
<dbReference type="EMBL" id="AP014705">
    <property type="protein sequence ID" value="BAQ49196.1"/>
    <property type="molecule type" value="Genomic_DNA"/>
</dbReference>
<dbReference type="InterPro" id="IPR023753">
    <property type="entry name" value="FAD/NAD-binding_dom"/>
</dbReference>
<keyword evidence="7" id="KW-0614">Plasmid</keyword>
<dbReference type="Gene3D" id="3.50.50.60">
    <property type="entry name" value="FAD/NAD(P)-binding domain"/>
    <property type="match status" value="2"/>
</dbReference>
<evidence type="ECO:0000313" key="7">
    <source>
        <dbReference type="EMBL" id="BAQ49196.1"/>
    </source>
</evidence>
<dbReference type="PRINTS" id="PR00368">
    <property type="entry name" value="FADPNR"/>
</dbReference>
<dbReference type="InterPro" id="IPR016156">
    <property type="entry name" value="FAD/NAD-linked_Rdtase_dimer_sf"/>
</dbReference>
<protein>
    <submittedName>
        <fullName evidence="7">Ferredoxin reductase</fullName>
    </submittedName>
</protein>
<dbReference type="Proteomes" id="UP000061432">
    <property type="component" value="Plasmid pMaq22A_1p"/>
</dbReference>
<reference evidence="8" key="2">
    <citation type="submission" date="2015-01" db="EMBL/GenBank/DDBJ databases">
        <title>Complete genome sequence of Methylobacterium aquaticum strain 22A.</title>
        <authorList>
            <person name="Tani A."/>
            <person name="Ogura Y."/>
            <person name="Hayashi T."/>
        </authorList>
    </citation>
    <scope>NUCLEOTIDE SEQUENCE [LARGE SCALE GENOMIC DNA]</scope>
    <source>
        <strain evidence="8">MA-22A</strain>
        <plasmid evidence="8">Plasmid pMaq22A_1p DNA</plasmid>
    </source>
</reference>
<geneLocation type="plasmid" evidence="8">
    <name>pMaq22A_1p DNA</name>
</geneLocation>
<dbReference type="GO" id="GO:0005737">
    <property type="term" value="C:cytoplasm"/>
    <property type="evidence" value="ECO:0007669"/>
    <property type="project" value="TreeGrafter"/>
</dbReference>
<evidence type="ECO:0000313" key="8">
    <source>
        <dbReference type="Proteomes" id="UP000061432"/>
    </source>
</evidence>
<dbReference type="Pfam" id="PF07992">
    <property type="entry name" value="Pyr_redox_2"/>
    <property type="match status" value="1"/>
</dbReference>
<dbReference type="Gene3D" id="3.30.390.30">
    <property type="match status" value="1"/>
</dbReference>
<evidence type="ECO:0000259" key="5">
    <source>
        <dbReference type="Pfam" id="PF07992"/>
    </source>
</evidence>
<evidence type="ECO:0000256" key="3">
    <source>
        <dbReference type="ARBA" id="ARBA00022827"/>
    </source>
</evidence>
<dbReference type="InterPro" id="IPR028202">
    <property type="entry name" value="Reductase_C"/>
</dbReference>
<sequence length="428" mass="45388">MTAPTEAPRQIVIVGASLAGLSAAHALRDVGYGGRIILIGDEHEPPYDRPPLSKQVLRGLYSADTSLPQRADLDATFRLGVGALGLDTLAHRIYLSDGTQIVYDRLLIATGTRARPWPNGAEAASSNVYTLRGHADAEHLARGLAGKPRRVLIIGGGFIGCEIASCCRDLGLDVTLAVRGTLPLAHALGSVTAAFMRDVIRDRGVDLRLETEVARFQADADSRVVAAILRNGQRIEADCVVAALGALRNTEWLAGAGLAVSLKGVRVDTHCRVLTATRAVVPDVFAAGDVAHWPSAIYGNRHLAVEHWGNAVAQAQTAARNMVAGEAGLIPYDHLPDFWSQQFGLNIKLVGLPTGADQFAVVQGSLRDRRFIGVYGAQGRTVAAVSVDSARWLPAYRAAVAEATPFPPIVGALDQADIRPQPLAQVVS</sequence>
<organism evidence="7 8">
    <name type="scientific">Methylobacterium aquaticum</name>
    <dbReference type="NCBI Taxonomy" id="270351"/>
    <lineage>
        <taxon>Bacteria</taxon>
        <taxon>Pseudomonadati</taxon>
        <taxon>Pseudomonadota</taxon>
        <taxon>Alphaproteobacteria</taxon>
        <taxon>Hyphomicrobiales</taxon>
        <taxon>Methylobacteriaceae</taxon>
        <taxon>Methylobacterium</taxon>
    </lineage>
</organism>
<dbReference type="OrthoDB" id="7809559at2"/>
<dbReference type="AlphaFoldDB" id="A0A0C6F8S8"/>
<dbReference type="PATRIC" id="fig|270351.10.peg.6243"/>
<comment type="cofactor">
    <cofactor evidence="1">
        <name>FAD</name>
        <dbReference type="ChEBI" id="CHEBI:57692"/>
    </cofactor>
</comment>
<dbReference type="SUPFAM" id="SSF55424">
    <property type="entry name" value="FAD/NAD-linked reductases, dimerisation (C-terminal) domain"/>
    <property type="match status" value="1"/>
</dbReference>
<dbReference type="PRINTS" id="PR00411">
    <property type="entry name" value="PNDRDTASEI"/>
</dbReference>
<dbReference type="RefSeq" id="WP_060850315.1">
    <property type="nucleotide sequence ID" value="NZ_AP014705.1"/>
</dbReference>
<keyword evidence="3" id="KW-0274">FAD</keyword>
<dbReference type="SUPFAM" id="SSF51905">
    <property type="entry name" value="FAD/NAD(P)-binding domain"/>
    <property type="match status" value="1"/>
</dbReference>
<dbReference type="InterPro" id="IPR050446">
    <property type="entry name" value="FAD-oxidoreductase/Apoptosis"/>
</dbReference>
<dbReference type="PANTHER" id="PTHR43557">
    <property type="entry name" value="APOPTOSIS-INDUCING FACTOR 1"/>
    <property type="match status" value="1"/>
</dbReference>
<accession>A0A0C6F8S8</accession>
<feature type="domain" description="FAD/NAD(P)-binding" evidence="5">
    <location>
        <begin position="10"/>
        <end position="315"/>
    </location>
</feature>
<evidence type="ECO:0000259" key="6">
    <source>
        <dbReference type="Pfam" id="PF14759"/>
    </source>
</evidence>
<keyword evidence="4" id="KW-0560">Oxidoreductase</keyword>
<evidence type="ECO:0000256" key="4">
    <source>
        <dbReference type="ARBA" id="ARBA00023002"/>
    </source>
</evidence>
<evidence type="ECO:0000256" key="1">
    <source>
        <dbReference type="ARBA" id="ARBA00001974"/>
    </source>
</evidence>
<name>A0A0C6F8S8_9HYPH</name>